<evidence type="ECO:0000313" key="3">
    <source>
        <dbReference type="Proteomes" id="UP001279734"/>
    </source>
</evidence>
<sequence length="93" mass="10541">MLKCQPCKLSDSIQKSWNYPNQTNGRPENSGRRQKSLVGNKELGIHCTMRFTEYKGIDDIEPDQEESGRVGVAWARLVWAPSHGKYTYAPATL</sequence>
<organism evidence="2 3">
    <name type="scientific">Nepenthes gracilis</name>
    <name type="common">Slender pitcher plant</name>
    <dbReference type="NCBI Taxonomy" id="150966"/>
    <lineage>
        <taxon>Eukaryota</taxon>
        <taxon>Viridiplantae</taxon>
        <taxon>Streptophyta</taxon>
        <taxon>Embryophyta</taxon>
        <taxon>Tracheophyta</taxon>
        <taxon>Spermatophyta</taxon>
        <taxon>Magnoliopsida</taxon>
        <taxon>eudicotyledons</taxon>
        <taxon>Gunneridae</taxon>
        <taxon>Pentapetalae</taxon>
        <taxon>Caryophyllales</taxon>
        <taxon>Nepenthaceae</taxon>
        <taxon>Nepenthes</taxon>
    </lineage>
</organism>
<reference evidence="2" key="1">
    <citation type="submission" date="2023-05" db="EMBL/GenBank/DDBJ databases">
        <title>Nepenthes gracilis genome sequencing.</title>
        <authorList>
            <person name="Fukushima K."/>
        </authorList>
    </citation>
    <scope>NUCLEOTIDE SEQUENCE</scope>
    <source>
        <strain evidence="2">SING2019-196</strain>
    </source>
</reference>
<dbReference type="Proteomes" id="UP001279734">
    <property type="component" value="Unassembled WGS sequence"/>
</dbReference>
<proteinExistence type="predicted"/>
<feature type="region of interest" description="Disordered" evidence="1">
    <location>
        <begin position="15"/>
        <end position="37"/>
    </location>
</feature>
<evidence type="ECO:0000313" key="2">
    <source>
        <dbReference type="EMBL" id="GMH08095.1"/>
    </source>
</evidence>
<protein>
    <submittedName>
        <fullName evidence="2">Uncharacterized protein</fullName>
    </submittedName>
</protein>
<keyword evidence="3" id="KW-1185">Reference proteome</keyword>
<name>A0AAD3SCA0_NEPGR</name>
<dbReference type="AlphaFoldDB" id="A0AAD3SCA0"/>
<dbReference type="EMBL" id="BSYO01000008">
    <property type="protein sequence ID" value="GMH08095.1"/>
    <property type="molecule type" value="Genomic_DNA"/>
</dbReference>
<evidence type="ECO:0000256" key="1">
    <source>
        <dbReference type="SAM" id="MobiDB-lite"/>
    </source>
</evidence>
<feature type="compositionally biased region" description="Polar residues" evidence="1">
    <location>
        <begin position="15"/>
        <end position="27"/>
    </location>
</feature>
<accession>A0AAD3SCA0</accession>
<comment type="caution">
    <text evidence="2">The sequence shown here is derived from an EMBL/GenBank/DDBJ whole genome shotgun (WGS) entry which is preliminary data.</text>
</comment>
<gene>
    <name evidence="2" type="ORF">Nepgr_009935</name>
</gene>